<gene>
    <name evidence="2" type="ORF">EAH78_32040</name>
</gene>
<evidence type="ECO:0000313" key="3">
    <source>
        <dbReference type="Proteomes" id="UP000317933"/>
    </source>
</evidence>
<organism evidence="2 3">
    <name type="scientific">Pseudomonas arsenicoxydans</name>
    <dbReference type="NCBI Taxonomy" id="702115"/>
    <lineage>
        <taxon>Bacteria</taxon>
        <taxon>Pseudomonadati</taxon>
        <taxon>Pseudomonadota</taxon>
        <taxon>Gammaproteobacteria</taxon>
        <taxon>Pseudomonadales</taxon>
        <taxon>Pseudomonadaceae</taxon>
        <taxon>Pseudomonas</taxon>
    </lineage>
</organism>
<dbReference type="RefSeq" id="WP_140672330.1">
    <property type="nucleotide sequence ID" value="NZ_RCZE01000033.1"/>
</dbReference>
<name>A0A502GNU8_9PSED</name>
<dbReference type="EMBL" id="RCZE01000033">
    <property type="protein sequence ID" value="TPG63829.1"/>
    <property type="molecule type" value="Genomic_DNA"/>
</dbReference>
<dbReference type="Proteomes" id="UP000317933">
    <property type="component" value="Unassembled WGS sequence"/>
</dbReference>
<dbReference type="Gene3D" id="2.60.120.10">
    <property type="entry name" value="Jelly Rolls"/>
    <property type="match status" value="1"/>
</dbReference>
<dbReference type="InterPro" id="IPR014710">
    <property type="entry name" value="RmlC-like_jellyroll"/>
</dbReference>
<dbReference type="AlphaFoldDB" id="A0A502GNU8"/>
<feature type="domain" description="IprA winged helix-turn-helix" evidence="1">
    <location>
        <begin position="146"/>
        <end position="214"/>
    </location>
</feature>
<dbReference type="InterPro" id="IPR041687">
    <property type="entry name" value="HTH_46"/>
</dbReference>
<sequence length="216" mass="23980">MNKIHLSGLNCGDNNFVGASIHYLYAWIKKNGTRKTIEAGEKLLEVSGNSIFTIESGAWRLLIGGQKVINIIGPGGIVVLDHQPPSYTGPSGRYEILSRSTCYVLPMRNIHLAAADKNLLKGIFDFMTWNTSYLSNKWLNQCLGDSYAEVKSALEWMDVLPDSIREQFTAISFVTDTTGVSRSHAMSIMKSLKQGSYIEMEGGHLIKIMKKLPDGY</sequence>
<accession>A0A502GNU8</accession>
<proteinExistence type="predicted"/>
<evidence type="ECO:0000259" key="1">
    <source>
        <dbReference type="Pfam" id="PF15977"/>
    </source>
</evidence>
<comment type="caution">
    <text evidence="2">The sequence shown here is derived from an EMBL/GenBank/DDBJ whole genome shotgun (WGS) entry which is preliminary data.</text>
</comment>
<evidence type="ECO:0000313" key="2">
    <source>
        <dbReference type="EMBL" id="TPG63829.1"/>
    </source>
</evidence>
<reference evidence="2 3" key="1">
    <citation type="journal article" date="2019" name="Environ. Microbiol.">
        <title>Species interactions and distinct microbial communities in high Arctic permafrost affected cryosols are associated with the CH4 and CO2 gas fluxes.</title>
        <authorList>
            <person name="Altshuler I."/>
            <person name="Hamel J."/>
            <person name="Turney S."/>
            <person name="Magnuson E."/>
            <person name="Levesque R."/>
            <person name="Greer C."/>
            <person name="Whyte L.G."/>
        </authorList>
    </citation>
    <scope>NUCLEOTIDE SEQUENCE [LARGE SCALE GENOMIC DNA]</scope>
    <source>
        <strain evidence="2 3">E3</strain>
    </source>
</reference>
<protein>
    <recommendedName>
        <fullName evidence="1">IprA winged helix-turn-helix domain-containing protein</fullName>
    </recommendedName>
</protein>
<dbReference type="Pfam" id="PF15977">
    <property type="entry name" value="HTH_46"/>
    <property type="match status" value="1"/>
</dbReference>